<name>A0ABU5QQZ6_9BACT</name>
<keyword evidence="2" id="KW-1185">Reference proteome</keyword>
<dbReference type="EMBL" id="JAYFUL010000031">
    <property type="protein sequence ID" value="MEA5259443.1"/>
    <property type="molecule type" value="Genomic_DNA"/>
</dbReference>
<dbReference type="RefSeq" id="WP_323251063.1">
    <property type="nucleotide sequence ID" value="NZ_JAYFUL010000031.1"/>
</dbReference>
<evidence type="ECO:0000313" key="1">
    <source>
        <dbReference type="EMBL" id="MEA5259443.1"/>
    </source>
</evidence>
<proteinExistence type="predicted"/>
<comment type="caution">
    <text evidence="1">The sequence shown here is derived from an EMBL/GenBank/DDBJ whole genome shotgun (WGS) entry which is preliminary data.</text>
</comment>
<protein>
    <submittedName>
        <fullName evidence="1">Uncharacterized protein</fullName>
    </submittedName>
</protein>
<sequence length="187" mass="21819">MRQHNKYLDKVYEEMSVFREHLLLGKELTPTQAETFNKIDIARSWLKDGYSDTEVIQLLKNDKQVKVQDRRAREILAMTYETFAELRQLRNKEGIKFLYAEMFREAAYNAKNASDFDAYLKLMKEAAKIDGAYDEIKANIDEKKKPTKIVIKRVEVNNNYATPNTIKDTNYELIGQDSECSGEQQTS</sequence>
<gene>
    <name evidence="1" type="ORF">VB264_16710</name>
</gene>
<organism evidence="1 2">
    <name type="scientific">Arcicella aquatica</name>
    <dbReference type="NCBI Taxonomy" id="217141"/>
    <lineage>
        <taxon>Bacteria</taxon>
        <taxon>Pseudomonadati</taxon>
        <taxon>Bacteroidota</taxon>
        <taxon>Cytophagia</taxon>
        <taxon>Cytophagales</taxon>
        <taxon>Flectobacillaceae</taxon>
        <taxon>Arcicella</taxon>
    </lineage>
</organism>
<evidence type="ECO:0000313" key="2">
    <source>
        <dbReference type="Proteomes" id="UP001304671"/>
    </source>
</evidence>
<dbReference type="Proteomes" id="UP001304671">
    <property type="component" value="Unassembled WGS sequence"/>
</dbReference>
<accession>A0ABU5QQZ6</accession>
<reference evidence="1 2" key="1">
    <citation type="submission" date="2023-12" db="EMBL/GenBank/DDBJ databases">
        <title>Novel species of the genus Arcicella isolated from rivers.</title>
        <authorList>
            <person name="Lu H."/>
        </authorList>
    </citation>
    <scope>NUCLEOTIDE SEQUENCE [LARGE SCALE GENOMIC DNA]</scope>
    <source>
        <strain evidence="1 2">LMG 21963</strain>
    </source>
</reference>